<dbReference type="EMBL" id="HBEI01000093">
    <property type="protein sequence ID" value="CAD8349987.1"/>
    <property type="molecule type" value="Transcribed_RNA"/>
</dbReference>
<dbReference type="AlphaFoldDB" id="A0A6V6WJ15"/>
<dbReference type="EMBL" id="HBEI01000092">
    <property type="protein sequence ID" value="CAD8349985.1"/>
    <property type="molecule type" value="Transcribed_RNA"/>
</dbReference>
<organism evidence="2">
    <name type="scientific">Sundstroemia setigera</name>
    <dbReference type="NCBI Taxonomy" id="3005"/>
    <lineage>
        <taxon>Eukaryota</taxon>
        <taxon>Sar</taxon>
        <taxon>Stramenopiles</taxon>
        <taxon>Ochrophyta</taxon>
        <taxon>Bacillariophyta</taxon>
        <taxon>Coscinodiscophyceae</taxon>
        <taxon>Rhizosoleniophycidae</taxon>
        <taxon>Rhizosoleniales</taxon>
        <taxon>Rhizosoleniaceae</taxon>
        <taxon>Sundstroemia</taxon>
    </lineage>
</organism>
<accession>A0A6V6WJ15</accession>
<proteinExistence type="predicted"/>
<name>A0A6V6WJ15_9STRA</name>
<feature type="compositionally biased region" description="Low complexity" evidence="1">
    <location>
        <begin position="308"/>
        <end position="327"/>
    </location>
</feature>
<feature type="region of interest" description="Disordered" evidence="1">
    <location>
        <begin position="296"/>
        <end position="361"/>
    </location>
</feature>
<feature type="compositionally biased region" description="Basic and acidic residues" evidence="1">
    <location>
        <begin position="296"/>
        <end position="307"/>
    </location>
</feature>
<reference evidence="2" key="1">
    <citation type="submission" date="2021-01" db="EMBL/GenBank/DDBJ databases">
        <authorList>
            <person name="Corre E."/>
            <person name="Pelletier E."/>
            <person name="Niang G."/>
            <person name="Scheremetjew M."/>
            <person name="Finn R."/>
            <person name="Kale V."/>
            <person name="Holt S."/>
            <person name="Cochrane G."/>
            <person name="Meng A."/>
            <person name="Brown T."/>
            <person name="Cohen L."/>
        </authorList>
    </citation>
    <scope>NUCLEOTIDE SEQUENCE</scope>
    <source>
        <strain evidence="2">CCMP 1694</strain>
    </source>
</reference>
<evidence type="ECO:0000313" key="2">
    <source>
        <dbReference type="EMBL" id="CAD8349985.1"/>
    </source>
</evidence>
<evidence type="ECO:0000313" key="3">
    <source>
        <dbReference type="EMBL" id="CAD8349987.1"/>
    </source>
</evidence>
<gene>
    <name evidence="2" type="ORF">RSET0789_LOCUS71</name>
    <name evidence="3" type="ORF">RSET0789_LOCUS72</name>
</gene>
<evidence type="ECO:0000256" key="1">
    <source>
        <dbReference type="SAM" id="MobiDB-lite"/>
    </source>
</evidence>
<protein>
    <submittedName>
        <fullName evidence="2">Uncharacterized protein</fullName>
    </submittedName>
</protein>
<sequence>MLDLPFAFFVIPQIISNNECRISFTRLSSGMPNDYLGNLTAIPETQTQNDVKKSLFSSPFSDLKLPGPPKKYDTPGFKVTAPDFKGLKSPLKSFKPPSSIEFKTPNIIPVNNNINDSDNDWKMRNPVEDIIDKATNSMRDLTGQSSIKYGELSKFFQQEKTAQSQPYFQTTSPPPPMAGPRSSSVVTIRQQYKEVWQASKSLDDKIKTKLQSFISRTGNDTSEITKSIIRKIAKGEYDVSDLTFLLRILIALGADLTPIFGFLPLGILSELVGIGITLELSERFVKTVSVELEKRFDNKNKGDKDEQQQQQTQSLPYGPPSLSSPQQDGPSSLTTSYSPGDLTKQTFSGLDGAGGQRDQNSSLDLSVLNELEECLQMEKELLMKLDKIKSEAKS</sequence>
<feature type="compositionally biased region" description="Polar residues" evidence="1">
    <location>
        <begin position="328"/>
        <end position="348"/>
    </location>
</feature>